<protein>
    <submittedName>
        <fullName evidence="1">Uncharacterized protein</fullName>
    </submittedName>
</protein>
<name>A0ABP7BHI3_9PSEU</name>
<dbReference type="EMBL" id="BAABBE010000016">
    <property type="protein sequence ID" value="GAA3660974.1"/>
    <property type="molecule type" value="Genomic_DNA"/>
</dbReference>
<accession>A0ABP7BHI3</accession>
<organism evidence="1 2">
    <name type="scientific">Lentzea roselyniae</name>
    <dbReference type="NCBI Taxonomy" id="531940"/>
    <lineage>
        <taxon>Bacteria</taxon>
        <taxon>Bacillati</taxon>
        <taxon>Actinomycetota</taxon>
        <taxon>Actinomycetes</taxon>
        <taxon>Pseudonocardiales</taxon>
        <taxon>Pseudonocardiaceae</taxon>
        <taxon>Lentzea</taxon>
    </lineage>
</organism>
<dbReference type="Proteomes" id="UP001500711">
    <property type="component" value="Unassembled WGS sequence"/>
</dbReference>
<proteinExistence type="predicted"/>
<gene>
    <name evidence="1" type="ORF">GCM10022267_53920</name>
</gene>
<reference evidence="2" key="1">
    <citation type="journal article" date="2019" name="Int. J. Syst. Evol. Microbiol.">
        <title>The Global Catalogue of Microorganisms (GCM) 10K type strain sequencing project: providing services to taxonomists for standard genome sequencing and annotation.</title>
        <authorList>
            <consortium name="The Broad Institute Genomics Platform"/>
            <consortium name="The Broad Institute Genome Sequencing Center for Infectious Disease"/>
            <person name="Wu L."/>
            <person name="Ma J."/>
        </authorList>
    </citation>
    <scope>NUCLEOTIDE SEQUENCE [LARGE SCALE GENOMIC DNA]</scope>
    <source>
        <strain evidence="2">JCM 17494</strain>
    </source>
</reference>
<keyword evidence="2" id="KW-1185">Reference proteome</keyword>
<evidence type="ECO:0000313" key="1">
    <source>
        <dbReference type="EMBL" id="GAA3660974.1"/>
    </source>
</evidence>
<sequence length="87" mass="9706">MFDTYATIVYKEIAPALPKRVINDANLHTPANTALNRFTRGSGNHGDRRTCTDGPGCLVSQPTFPHFRPVRLVEGGVSRQWRAARKQ</sequence>
<evidence type="ECO:0000313" key="2">
    <source>
        <dbReference type="Proteomes" id="UP001500711"/>
    </source>
</evidence>
<comment type="caution">
    <text evidence="1">The sequence shown here is derived from an EMBL/GenBank/DDBJ whole genome shotgun (WGS) entry which is preliminary data.</text>
</comment>